<reference evidence="5 6" key="1">
    <citation type="submission" date="2020-11" db="EMBL/GenBank/DDBJ databases">
        <title>Enhanced detection system for hospital associated transmission using whole genome sequencing surveillance.</title>
        <authorList>
            <person name="Harrison L.H."/>
            <person name="Van Tyne D."/>
            <person name="Marsh J.W."/>
            <person name="Griffith M.P."/>
            <person name="Snyder D.J."/>
            <person name="Cooper V.S."/>
            <person name="Mustapha M."/>
        </authorList>
    </citation>
    <scope>NUCLEOTIDE SEQUENCE [LARGE SCALE GENOMIC DNA]</scope>
    <source>
        <strain evidence="5 6">PSB00013</strain>
    </source>
</reference>
<dbReference type="Gene3D" id="1.10.260.40">
    <property type="entry name" value="lambda repressor-like DNA-binding domains"/>
    <property type="match status" value="1"/>
</dbReference>
<dbReference type="InterPro" id="IPR015927">
    <property type="entry name" value="Peptidase_S24_S26A/B/C"/>
</dbReference>
<dbReference type="InterPro" id="IPR039418">
    <property type="entry name" value="LexA-like"/>
</dbReference>
<dbReference type="PANTHER" id="PTHR40661">
    <property type="match status" value="1"/>
</dbReference>
<feature type="domain" description="HTH cro/C1-type" evidence="4">
    <location>
        <begin position="36"/>
        <end position="82"/>
    </location>
</feature>
<dbReference type="RefSeq" id="WP_197872909.1">
    <property type="nucleotide sequence ID" value="NZ_JADTXM010000012.1"/>
</dbReference>
<evidence type="ECO:0000259" key="4">
    <source>
        <dbReference type="PROSITE" id="PS50943"/>
    </source>
</evidence>
<dbReference type="InterPro" id="IPR036286">
    <property type="entry name" value="LexA/Signal_pep-like_sf"/>
</dbReference>
<evidence type="ECO:0000256" key="1">
    <source>
        <dbReference type="ARBA" id="ARBA00023015"/>
    </source>
</evidence>
<evidence type="ECO:0000256" key="2">
    <source>
        <dbReference type="ARBA" id="ARBA00023125"/>
    </source>
</evidence>
<dbReference type="Pfam" id="PF00717">
    <property type="entry name" value="Peptidase_S24"/>
    <property type="match status" value="1"/>
</dbReference>
<sequence length="251" mass="28053">MNKRRGLTPEEKAESVRLKAIYEDRKAAWKARGIRLTQTDVAEQCGWSGQSAFSQYATGKIPLNLDALLLLSRALEFRLEEVSPRLAKEVAGISDATHSSSLYPRTPSEADFVLIPQLSVVGECGDGHLNGHIEIEGGLAFRRDWLTKLSVNPEHCRALYAEGASMEPYIFEDDIVLVDTSDRLPKDRTPYAIRRADGGISFKRLIRQLSGTWLLRSDNPDKAMYPDEEVSATAMHDIPIIGRIIWRGGQM</sequence>
<evidence type="ECO:0000256" key="3">
    <source>
        <dbReference type="ARBA" id="ARBA00023163"/>
    </source>
</evidence>
<dbReference type="PANTHER" id="PTHR40661:SF3">
    <property type="entry name" value="FELS-1 PROPHAGE TRANSCRIPTIONAL REGULATOR"/>
    <property type="match status" value="1"/>
</dbReference>
<keyword evidence="3" id="KW-0804">Transcription</keyword>
<dbReference type="CDD" id="cd06529">
    <property type="entry name" value="S24_LexA-like"/>
    <property type="match status" value="1"/>
</dbReference>
<proteinExistence type="predicted"/>
<organism evidence="5 6">
    <name type="scientific">Pseudomonas luteola</name>
    <dbReference type="NCBI Taxonomy" id="47886"/>
    <lineage>
        <taxon>Bacteria</taxon>
        <taxon>Pseudomonadati</taxon>
        <taxon>Pseudomonadota</taxon>
        <taxon>Gammaproteobacteria</taxon>
        <taxon>Pseudomonadales</taxon>
        <taxon>Pseudomonadaceae</taxon>
        <taxon>Pseudomonas</taxon>
    </lineage>
</organism>
<evidence type="ECO:0000313" key="5">
    <source>
        <dbReference type="EMBL" id="MBH3440503.1"/>
    </source>
</evidence>
<dbReference type="SUPFAM" id="SSF47413">
    <property type="entry name" value="lambda repressor-like DNA-binding domains"/>
    <property type="match status" value="1"/>
</dbReference>
<dbReference type="Gene3D" id="2.10.109.10">
    <property type="entry name" value="Umud Fragment, subunit A"/>
    <property type="match status" value="1"/>
</dbReference>
<protein>
    <submittedName>
        <fullName evidence="5">S24 family peptidase</fullName>
    </submittedName>
</protein>
<dbReference type="SUPFAM" id="SSF51306">
    <property type="entry name" value="LexA/Signal peptidase"/>
    <property type="match status" value="1"/>
</dbReference>
<dbReference type="SMART" id="SM00530">
    <property type="entry name" value="HTH_XRE"/>
    <property type="match status" value="1"/>
</dbReference>
<comment type="caution">
    <text evidence="5">The sequence shown here is derived from an EMBL/GenBank/DDBJ whole genome shotgun (WGS) entry which is preliminary data.</text>
</comment>
<dbReference type="EMBL" id="JADTXM010000012">
    <property type="protein sequence ID" value="MBH3440503.1"/>
    <property type="molecule type" value="Genomic_DNA"/>
</dbReference>
<accession>A0ABS0MUT8</accession>
<dbReference type="InterPro" id="IPR001387">
    <property type="entry name" value="Cro/C1-type_HTH"/>
</dbReference>
<keyword evidence="2" id="KW-0238">DNA-binding</keyword>
<dbReference type="Proteomes" id="UP000638986">
    <property type="component" value="Unassembled WGS sequence"/>
</dbReference>
<dbReference type="PROSITE" id="PS50943">
    <property type="entry name" value="HTH_CROC1"/>
    <property type="match status" value="1"/>
</dbReference>
<keyword evidence="1" id="KW-0805">Transcription regulation</keyword>
<gene>
    <name evidence="5" type="ORF">I5Q09_17615</name>
</gene>
<evidence type="ECO:0000313" key="6">
    <source>
        <dbReference type="Proteomes" id="UP000638986"/>
    </source>
</evidence>
<name>A0ABS0MUT8_PSELU</name>
<dbReference type="InterPro" id="IPR010982">
    <property type="entry name" value="Lambda_DNA-bd_dom_sf"/>
</dbReference>